<accession>A0A3P6CSA2</accession>
<reference evidence="1" key="1">
    <citation type="submission" date="2018-11" db="EMBL/GenBank/DDBJ databases">
        <authorList>
            <consortium name="Genoscope - CEA"/>
            <person name="William W."/>
        </authorList>
    </citation>
    <scope>NUCLEOTIDE SEQUENCE</scope>
</reference>
<dbReference type="EMBL" id="LR031873">
    <property type="protein sequence ID" value="VDD16558.1"/>
    <property type="molecule type" value="Genomic_DNA"/>
</dbReference>
<sequence>MMSTLASSVHRLAPPPSVQIFVVSGPWLEPTGSVPFSGGSRKARSSSTAAHSYTISFHSCTLLFSSRSLCSSAPVNRLEPDKMLRQSHSYSQQHLLLTSAPEMASSVSGIPHLIRRAVQKARGTMRLCFPLHALIIITPLGAYLGCYSARASVLSKATSLLRSALLRKPFTPMRPASAPPRSSSPPHVASAAYNLVTQTLAT</sequence>
<proteinExistence type="predicted"/>
<dbReference type="AlphaFoldDB" id="A0A3P6CSA2"/>
<protein>
    <submittedName>
        <fullName evidence="1">Uncharacterized protein</fullName>
    </submittedName>
</protein>
<evidence type="ECO:0000313" key="1">
    <source>
        <dbReference type="EMBL" id="VDD16558.1"/>
    </source>
</evidence>
<name>A0A3P6CSA2_BRAOL</name>
<organism evidence="1">
    <name type="scientific">Brassica oleracea</name>
    <name type="common">Wild cabbage</name>
    <dbReference type="NCBI Taxonomy" id="3712"/>
    <lineage>
        <taxon>Eukaryota</taxon>
        <taxon>Viridiplantae</taxon>
        <taxon>Streptophyta</taxon>
        <taxon>Embryophyta</taxon>
        <taxon>Tracheophyta</taxon>
        <taxon>Spermatophyta</taxon>
        <taxon>Magnoliopsida</taxon>
        <taxon>eudicotyledons</taxon>
        <taxon>Gunneridae</taxon>
        <taxon>Pentapetalae</taxon>
        <taxon>rosids</taxon>
        <taxon>malvids</taxon>
        <taxon>Brassicales</taxon>
        <taxon>Brassicaceae</taxon>
        <taxon>Brassiceae</taxon>
        <taxon>Brassica</taxon>
    </lineage>
</organism>
<gene>
    <name evidence="1" type="ORF">BOLC4T28775H</name>
</gene>